<evidence type="ECO:0000256" key="1">
    <source>
        <dbReference type="SAM" id="MobiDB-lite"/>
    </source>
</evidence>
<dbReference type="Pfam" id="PF24571">
    <property type="entry name" value="HEAT_SCC3-SA"/>
    <property type="match status" value="1"/>
</dbReference>
<accession>A0A409XP94</accession>
<dbReference type="OrthoDB" id="498590at2759"/>
<protein>
    <recommendedName>
        <fullName evidence="2">SCD domain-containing protein</fullName>
    </recommendedName>
</protein>
<name>A0A409XP94_PSICY</name>
<dbReference type="STRING" id="93625.A0A409XP94"/>
<feature type="compositionally biased region" description="Basic and acidic residues" evidence="1">
    <location>
        <begin position="1357"/>
        <end position="1367"/>
    </location>
</feature>
<dbReference type="Proteomes" id="UP000283269">
    <property type="component" value="Unassembled WGS sequence"/>
</dbReference>
<feature type="compositionally biased region" description="Basic and acidic residues" evidence="1">
    <location>
        <begin position="546"/>
        <end position="555"/>
    </location>
</feature>
<dbReference type="Pfam" id="PF08514">
    <property type="entry name" value="STAG"/>
    <property type="match status" value="1"/>
</dbReference>
<dbReference type="GO" id="GO:0008278">
    <property type="term" value="C:cohesin complex"/>
    <property type="evidence" value="ECO:0007669"/>
    <property type="project" value="TreeGrafter"/>
</dbReference>
<feature type="compositionally biased region" description="Basic residues" evidence="1">
    <location>
        <begin position="79"/>
        <end position="94"/>
    </location>
</feature>
<dbReference type="SUPFAM" id="SSF48371">
    <property type="entry name" value="ARM repeat"/>
    <property type="match status" value="2"/>
</dbReference>
<feature type="domain" description="SCD" evidence="2">
    <location>
        <begin position="352"/>
        <end position="437"/>
    </location>
</feature>
<feature type="compositionally biased region" description="Basic and acidic residues" evidence="1">
    <location>
        <begin position="1271"/>
        <end position="1282"/>
    </location>
</feature>
<dbReference type="GO" id="GO:0003682">
    <property type="term" value="F:chromatin binding"/>
    <property type="evidence" value="ECO:0007669"/>
    <property type="project" value="TreeGrafter"/>
</dbReference>
<feature type="compositionally biased region" description="Acidic residues" evidence="1">
    <location>
        <begin position="51"/>
        <end position="67"/>
    </location>
</feature>
<evidence type="ECO:0000259" key="2">
    <source>
        <dbReference type="PROSITE" id="PS51425"/>
    </source>
</evidence>
<dbReference type="PROSITE" id="PS51425">
    <property type="entry name" value="SCD"/>
    <property type="match status" value="1"/>
</dbReference>
<keyword evidence="4" id="KW-1185">Reference proteome</keyword>
<proteinExistence type="predicted"/>
<organism evidence="3 4">
    <name type="scientific">Psilocybe cyanescens</name>
    <dbReference type="NCBI Taxonomy" id="93625"/>
    <lineage>
        <taxon>Eukaryota</taxon>
        <taxon>Fungi</taxon>
        <taxon>Dikarya</taxon>
        <taxon>Basidiomycota</taxon>
        <taxon>Agaricomycotina</taxon>
        <taxon>Agaricomycetes</taxon>
        <taxon>Agaricomycetidae</taxon>
        <taxon>Agaricales</taxon>
        <taxon>Agaricineae</taxon>
        <taxon>Strophariaceae</taxon>
        <taxon>Psilocybe</taxon>
    </lineage>
</organism>
<evidence type="ECO:0000313" key="3">
    <source>
        <dbReference type="EMBL" id="PPQ92516.1"/>
    </source>
</evidence>
<dbReference type="PANTHER" id="PTHR11199">
    <property type="entry name" value="STROMAL ANTIGEN"/>
    <property type="match status" value="1"/>
</dbReference>
<dbReference type="GO" id="GO:0000785">
    <property type="term" value="C:chromatin"/>
    <property type="evidence" value="ECO:0007669"/>
    <property type="project" value="TreeGrafter"/>
</dbReference>
<dbReference type="EMBL" id="NHYD01001028">
    <property type="protein sequence ID" value="PPQ92516.1"/>
    <property type="molecule type" value="Genomic_DNA"/>
</dbReference>
<dbReference type="Pfam" id="PF21581">
    <property type="entry name" value="SCD"/>
    <property type="match status" value="1"/>
</dbReference>
<dbReference type="InterPro" id="IPR039662">
    <property type="entry name" value="Cohesin_Scc3/SA"/>
</dbReference>
<dbReference type="PANTHER" id="PTHR11199:SF0">
    <property type="entry name" value="LD34181P-RELATED"/>
    <property type="match status" value="1"/>
</dbReference>
<feature type="region of interest" description="Disordered" evidence="1">
    <location>
        <begin position="1238"/>
        <end position="1387"/>
    </location>
</feature>
<dbReference type="InParanoid" id="A0A409XP94"/>
<feature type="region of interest" description="Disordered" evidence="1">
    <location>
        <begin position="984"/>
        <end position="1019"/>
    </location>
</feature>
<feature type="region of interest" description="Disordered" evidence="1">
    <location>
        <begin position="307"/>
        <end position="331"/>
    </location>
</feature>
<feature type="compositionally biased region" description="Basic and acidic residues" evidence="1">
    <location>
        <begin position="36"/>
        <end position="48"/>
    </location>
</feature>
<dbReference type="GO" id="GO:0005634">
    <property type="term" value="C:nucleus"/>
    <property type="evidence" value="ECO:0007669"/>
    <property type="project" value="TreeGrafter"/>
</dbReference>
<feature type="compositionally biased region" description="Basic and acidic residues" evidence="1">
    <location>
        <begin position="985"/>
        <end position="994"/>
    </location>
</feature>
<dbReference type="InterPro" id="IPR016024">
    <property type="entry name" value="ARM-type_fold"/>
</dbReference>
<dbReference type="InterPro" id="IPR013721">
    <property type="entry name" value="STAG"/>
</dbReference>
<dbReference type="InterPro" id="IPR020839">
    <property type="entry name" value="SCD"/>
</dbReference>
<feature type="region of interest" description="Disordered" evidence="1">
    <location>
        <begin position="611"/>
        <end position="634"/>
    </location>
</feature>
<dbReference type="InterPro" id="IPR056396">
    <property type="entry name" value="HEAT_SCC3-SA"/>
</dbReference>
<feature type="region of interest" description="Disordered" evidence="1">
    <location>
        <begin position="1"/>
        <end position="128"/>
    </location>
</feature>
<gene>
    <name evidence="3" type="ORF">CVT25_010349</name>
</gene>
<evidence type="ECO:0000313" key="4">
    <source>
        <dbReference type="Proteomes" id="UP000283269"/>
    </source>
</evidence>
<feature type="compositionally biased region" description="Basic residues" evidence="1">
    <location>
        <begin position="1315"/>
        <end position="1325"/>
    </location>
</feature>
<feature type="compositionally biased region" description="Acidic residues" evidence="1">
    <location>
        <begin position="995"/>
        <end position="1006"/>
    </location>
</feature>
<sequence length="1400" mass="156564">MSDTPVSSPAPRRSQRDRKTVQPFVSAGATKKRRRNDSDTEPDAHPANDVEQPESDDENNGDDEEGAFETPKGKDTLTKKSKSKTSPKVKSTKRPRIEKPAAPKTPKVAVRRGRKPKEGEDAYDADQVAKDTKISADNPLFNAIMNPASPLQSSAEDFLQSLQQSPGAALAELINLVLRSCGCNDSVDADQAVDFDGIVSTLDDFTEALKQENSPIYPLTSRLSVFKRFRKSLSEWIERLINSASDTGALYSTQMMETLQQWVVSMSSSQIRSFRHTATVIALEAETALCDVAAAVDKEAEVVARQREGEKKRRGAKGTNPRVKELEAKGQDIKRRQSKLKSFIKEFVDGVFVHRFRDLDPNIRAECVRAIGLWLRKYPDHFLDAHYLRYVGWVLSDSNNHVRLEAVKALSGVYDQSEYIPSLTLFTERFKTRLLEMATSDIDLSIRVAVIHVLGDIESHFPLEEEQKEKLCLLLFDEEVKVRKAVSLFVRAVWEEETEEHINTQQKPSEKDKERIGAKVFASLLVKWGKALDTLAGDAEDSELGDDTREADDGVKGGSRRTNRRKEVIALVGPEDRGRVALAVEALWNEVETVSNWQALLDLLLLDHSASEQDSQSGAAPRARARPNGKKHNDDFSVDDAWRLEEIEESVLLEVLVASITRAKDESANGKKGEEENVSNDITQALIKGLPRLFIKHQSDQNRIAEILTIPTLMNLDLYLEMRMITAYTSLWDDVIKQFMSHSSAKVLSHAMTAIRYFMDATSLSNSNSTKILELEDELSTQLRDTIAGRDEIEVASFSEDEVLSLSAWCTRLAVLAGTRNMTSWIEEDEGGKQSSAWDIINALVERGRLGYKEEEMMIEQALHVLMLHVLWKTKGLSADAEPTPEDIRYKEVLTEQRESLLEKLLEYAVGTESNTAEGVKRAAFKHLIDLHVLFSSTNAFAPDGTPLPMASMALTLDDEVQYRCAGYIQAEIERYAEFLDDSAAEDKSRKSDNDDSDKDDEEAGDDTNKPAKAPPKKKIIQEADLNSRDLLEREYLFIDVISTFLRAIRVGTVHVQHGAVILAHYGRLELAFDTCARVVVDVLREEVVMNDSPEVIVATLTHALQEAYTLVLDGVVHDESNAVQLAKLVSSCFVVRGSQLSILRRLPAQYVIQVQTNLLSWIGKRIAGYEKNKNKRSLKAAIAFFRVLVPLLGALQSRDALKIKAHIDQVLAEAAVEIPLSSKVWEPQRAYEKRLSAIMAKDNPQAPKVKKARKKANPGQASSGEDDTEGERTHDEEERPRPKPRRVTRANPDATEESAGDATGDEQQPVTPRARPRPRATRRQKTPEVVEAEEREESPMQSLTPSEGLVEPEEIETPKSLKRPREDEEGANGLNGAEGVDDDAEVMADIQVRRKRIRH</sequence>
<dbReference type="InterPro" id="IPR011989">
    <property type="entry name" value="ARM-like"/>
</dbReference>
<feature type="compositionally biased region" description="Basic and acidic residues" evidence="1">
    <location>
        <begin position="322"/>
        <end position="331"/>
    </location>
</feature>
<dbReference type="FunCoup" id="A0A409XP94">
    <property type="interactions" value="267"/>
</dbReference>
<feature type="region of interest" description="Disordered" evidence="1">
    <location>
        <begin position="540"/>
        <end position="560"/>
    </location>
</feature>
<reference evidence="3 4" key="1">
    <citation type="journal article" date="2018" name="Evol. Lett.">
        <title>Horizontal gene cluster transfer increased hallucinogenic mushroom diversity.</title>
        <authorList>
            <person name="Reynolds H.T."/>
            <person name="Vijayakumar V."/>
            <person name="Gluck-Thaler E."/>
            <person name="Korotkin H.B."/>
            <person name="Matheny P.B."/>
            <person name="Slot J.C."/>
        </authorList>
    </citation>
    <scope>NUCLEOTIDE SEQUENCE [LARGE SCALE GENOMIC DNA]</scope>
    <source>
        <strain evidence="3 4">2631</strain>
    </source>
</reference>
<dbReference type="GO" id="GO:0007062">
    <property type="term" value="P:sister chromatid cohesion"/>
    <property type="evidence" value="ECO:0007669"/>
    <property type="project" value="UniProtKB-ARBA"/>
</dbReference>
<comment type="caution">
    <text evidence="3">The sequence shown here is derived from an EMBL/GenBank/DDBJ whole genome shotgun (WGS) entry which is preliminary data.</text>
</comment>
<dbReference type="Gene3D" id="1.25.10.10">
    <property type="entry name" value="Leucine-rich Repeat Variant"/>
    <property type="match status" value="1"/>
</dbReference>